<dbReference type="Pfam" id="PF03176">
    <property type="entry name" value="MMPL"/>
    <property type="match status" value="1"/>
</dbReference>
<protein>
    <recommendedName>
        <fullName evidence="7">Membrane transport protein MMPL domain-containing protein</fullName>
    </recommendedName>
</protein>
<evidence type="ECO:0000313" key="8">
    <source>
        <dbReference type="EMBL" id="KWU02081.1"/>
    </source>
</evidence>
<sequence>MPKRNNFNSKLALVWLIVVVLFSGLLIKQFAFSSSVPIESNIMKLLPENQQDPMVEQAFQQISNSMSEQVVFILSGSDIKSTMAATQAFETSLNQDAFSDNSVLFKHVQGKINASTQSQWSDFYFRHRAQLLTEQQKETLTHAPESRAQYVIQSLYNPFSGVTATELTLDPFLLFRDYISEVGTRSSNFGINEGYLTAQSQDQSHILVTATLAGSPYSLAIQEQLPVLDALERKIEKQFDVKVQHTGVVFYANYGTQSAKSEISTIGLGSLAGVILLVWLTFRSALPLALSLLSISTGLLVALASTVAIFGKVHLFSLVFGASLIGVSIDYSFHYLTDRLAAGSEWQSDKGLKHIFIAITLGLITSLIGYLGLLVAPFPGLQQLALFSSIGLIAAYASVVCWYPVLAFKPSQERALPLASLWCTWLNLWSKPKFKIGLPLVVTVVSLASISQVRYDDDIRQLQAMPDELKQQEQAISEISGLGSAQNMLLVTANSNQTLLNKLALISSELDSLVDQQGISGYRSVNQHLPSEQEQHENYQLVKQLYANQSATLQTTLGWSSFPELPKYHPITLDEFLASPVSEPIRPLWLKPINNQAASVIMIKDVTNSELFSQWLDSSFAQQQGVKYLNKADEISSLFAEYRVKITELLLIAFAAIGMVLVWRYGVKQSLLMLLPSLIAGVAGLAVTGALGSTLNLFNLLGLILILGIGIDYTLFFAEQKKSLSTLLAITLSGLTTLLSFGLLSLSQTHAIHSFGITVLTGIFVAWLLSPLAINSEQATEKTKPREAFR</sequence>
<dbReference type="SUPFAM" id="SSF82866">
    <property type="entry name" value="Multidrug efflux transporter AcrB transmembrane domain"/>
    <property type="match status" value="2"/>
</dbReference>
<dbReference type="Gene3D" id="1.20.1640.10">
    <property type="entry name" value="Multidrug efflux transporter AcrB transmembrane domain"/>
    <property type="match status" value="2"/>
</dbReference>
<dbReference type="AlphaFoldDB" id="A0A109DAV1"/>
<evidence type="ECO:0000256" key="1">
    <source>
        <dbReference type="ARBA" id="ARBA00004651"/>
    </source>
</evidence>
<reference evidence="8 9" key="1">
    <citation type="submission" date="2015-11" db="EMBL/GenBank/DDBJ databases">
        <title>Draft WGS of Vibrio toranzoniae.</title>
        <authorList>
            <person name="Lasa A."/>
            <person name="Romalde J.L."/>
        </authorList>
    </citation>
    <scope>NUCLEOTIDE SEQUENCE [LARGE SCALE GENOMIC DNA]</scope>
    <source>
        <strain evidence="8 9">Vb 10.8</strain>
    </source>
</reference>
<evidence type="ECO:0000313" key="9">
    <source>
        <dbReference type="Proteomes" id="UP000057389"/>
    </source>
</evidence>
<comment type="caution">
    <text evidence="8">The sequence shown here is derived from an EMBL/GenBank/DDBJ whole genome shotgun (WGS) entry which is preliminary data.</text>
</comment>
<evidence type="ECO:0000256" key="6">
    <source>
        <dbReference type="SAM" id="Phobius"/>
    </source>
</evidence>
<feature type="transmembrane region" description="Helical" evidence="6">
    <location>
        <begin position="724"/>
        <end position="746"/>
    </location>
</feature>
<dbReference type="RefSeq" id="WP_060467266.1">
    <property type="nucleotide sequence ID" value="NZ_AP025514.1"/>
</dbReference>
<evidence type="ECO:0000259" key="7">
    <source>
        <dbReference type="Pfam" id="PF03176"/>
    </source>
</evidence>
<dbReference type="GO" id="GO:0005886">
    <property type="term" value="C:plasma membrane"/>
    <property type="evidence" value="ECO:0007669"/>
    <property type="project" value="UniProtKB-SubCell"/>
</dbReference>
<feature type="transmembrane region" description="Helical" evidence="6">
    <location>
        <begin position="752"/>
        <end position="774"/>
    </location>
</feature>
<feature type="transmembrane region" description="Helical" evidence="6">
    <location>
        <begin position="289"/>
        <end position="309"/>
    </location>
</feature>
<feature type="transmembrane region" description="Helical" evidence="6">
    <location>
        <begin position="646"/>
        <end position="663"/>
    </location>
</feature>
<feature type="transmembrane region" description="Helical" evidence="6">
    <location>
        <begin position="670"/>
        <end position="691"/>
    </location>
</feature>
<feature type="transmembrane region" description="Helical" evidence="6">
    <location>
        <begin position="697"/>
        <end position="717"/>
    </location>
</feature>
<keyword evidence="4 6" id="KW-1133">Transmembrane helix</keyword>
<feature type="domain" description="Membrane transport protein MMPL" evidence="7">
    <location>
        <begin position="189"/>
        <end position="407"/>
    </location>
</feature>
<keyword evidence="9" id="KW-1185">Reference proteome</keyword>
<keyword evidence="5 6" id="KW-0472">Membrane</keyword>
<evidence type="ECO:0000256" key="2">
    <source>
        <dbReference type="ARBA" id="ARBA00022475"/>
    </source>
</evidence>
<dbReference type="Proteomes" id="UP000057389">
    <property type="component" value="Unassembled WGS sequence"/>
</dbReference>
<dbReference type="OrthoDB" id="9780358at2"/>
<accession>A0A109DAV1</accession>
<dbReference type="InterPro" id="IPR050545">
    <property type="entry name" value="Mycobact_MmpL"/>
</dbReference>
<evidence type="ECO:0000256" key="4">
    <source>
        <dbReference type="ARBA" id="ARBA00022989"/>
    </source>
</evidence>
<comment type="subcellular location">
    <subcellularLocation>
        <location evidence="1">Cell membrane</location>
        <topology evidence="1">Multi-pass membrane protein</topology>
    </subcellularLocation>
</comment>
<evidence type="ECO:0000256" key="3">
    <source>
        <dbReference type="ARBA" id="ARBA00022692"/>
    </source>
</evidence>
<feature type="transmembrane region" description="Helical" evidence="6">
    <location>
        <begin position="384"/>
        <end position="406"/>
    </location>
</feature>
<dbReference type="InterPro" id="IPR004869">
    <property type="entry name" value="MMPL_dom"/>
</dbReference>
<keyword evidence="2" id="KW-1003">Cell membrane</keyword>
<dbReference type="PANTHER" id="PTHR33406:SF13">
    <property type="entry name" value="MEMBRANE PROTEIN YDFJ"/>
    <property type="match status" value="1"/>
</dbReference>
<feature type="transmembrane region" description="Helical" evidence="6">
    <location>
        <begin position="263"/>
        <end position="282"/>
    </location>
</feature>
<proteinExistence type="predicted"/>
<keyword evidence="3 6" id="KW-0812">Transmembrane</keyword>
<dbReference type="GeneID" id="300179113"/>
<dbReference type="EMBL" id="LMXU01000005">
    <property type="protein sequence ID" value="KWU02081.1"/>
    <property type="molecule type" value="Genomic_DNA"/>
</dbReference>
<feature type="transmembrane region" description="Helical" evidence="6">
    <location>
        <begin position="354"/>
        <end position="378"/>
    </location>
</feature>
<gene>
    <name evidence="8" type="ORF">APQ14_02605</name>
</gene>
<name>A0A109DAV1_9VIBR</name>
<evidence type="ECO:0000256" key="5">
    <source>
        <dbReference type="ARBA" id="ARBA00023136"/>
    </source>
</evidence>
<dbReference type="PANTHER" id="PTHR33406">
    <property type="entry name" value="MEMBRANE PROTEIN MJ1562-RELATED"/>
    <property type="match status" value="1"/>
</dbReference>
<organism evidence="8 9">
    <name type="scientific">Vibrio toranzoniae</name>
    <dbReference type="NCBI Taxonomy" id="1194427"/>
    <lineage>
        <taxon>Bacteria</taxon>
        <taxon>Pseudomonadati</taxon>
        <taxon>Pseudomonadota</taxon>
        <taxon>Gammaproteobacteria</taxon>
        <taxon>Vibrionales</taxon>
        <taxon>Vibrionaceae</taxon>
        <taxon>Vibrio</taxon>
    </lineage>
</organism>